<proteinExistence type="predicted"/>
<accession>A0A7I7NQD5</accession>
<evidence type="ECO:0000313" key="1">
    <source>
        <dbReference type="EMBL" id="BBX98628.1"/>
    </source>
</evidence>
<name>A0A7I7NQD5_9MYCO</name>
<dbReference type="Proteomes" id="UP000466396">
    <property type="component" value="Chromosome"/>
</dbReference>
<dbReference type="RefSeq" id="WP_163745369.1">
    <property type="nucleotide sequence ID" value="NZ_AP022581.1"/>
</dbReference>
<dbReference type="EMBL" id="AP022581">
    <property type="protein sequence ID" value="BBX98628.1"/>
    <property type="molecule type" value="Genomic_DNA"/>
</dbReference>
<gene>
    <name evidence="1" type="ORF">MLAC_39220</name>
</gene>
<dbReference type="AlphaFoldDB" id="A0A7I7NQD5"/>
<dbReference type="KEGG" id="mlj:MLAC_39220"/>
<keyword evidence="2" id="KW-1185">Reference proteome</keyword>
<sequence>MSDLPAAGSVKVVVSAALSDRFEKRYVIVDAATGDVVDDAQGYGYKTAQNAHRAHAYTSMPPKKKRRRDAAQRQVRRWCAAHPEFMQHVKQSMFYALKDGLNLTEADVRAMADEHGVELPFSVKDLMQRWNW</sequence>
<evidence type="ECO:0000313" key="2">
    <source>
        <dbReference type="Proteomes" id="UP000466396"/>
    </source>
</evidence>
<organism evidence="1 2">
    <name type="scientific">Mycobacterium lacus</name>
    <dbReference type="NCBI Taxonomy" id="169765"/>
    <lineage>
        <taxon>Bacteria</taxon>
        <taxon>Bacillati</taxon>
        <taxon>Actinomycetota</taxon>
        <taxon>Actinomycetes</taxon>
        <taxon>Mycobacteriales</taxon>
        <taxon>Mycobacteriaceae</taxon>
        <taxon>Mycobacterium</taxon>
    </lineage>
</organism>
<reference evidence="1 2" key="1">
    <citation type="journal article" date="2019" name="Emerg. Microbes Infect.">
        <title>Comprehensive subspecies identification of 175 nontuberculous mycobacteria species based on 7547 genomic profiles.</title>
        <authorList>
            <person name="Matsumoto Y."/>
            <person name="Kinjo T."/>
            <person name="Motooka D."/>
            <person name="Nabeya D."/>
            <person name="Jung N."/>
            <person name="Uechi K."/>
            <person name="Horii T."/>
            <person name="Iida T."/>
            <person name="Fujita J."/>
            <person name="Nakamura S."/>
        </authorList>
    </citation>
    <scope>NUCLEOTIDE SEQUENCE [LARGE SCALE GENOMIC DNA]</scope>
    <source>
        <strain evidence="1 2">JCM 15657</strain>
    </source>
</reference>
<protein>
    <submittedName>
        <fullName evidence="1">Uncharacterized protein</fullName>
    </submittedName>
</protein>